<dbReference type="PROSITE" id="PS51318">
    <property type="entry name" value="TAT"/>
    <property type="match status" value="1"/>
</dbReference>
<dbReference type="InterPro" id="IPR006311">
    <property type="entry name" value="TAT_signal"/>
</dbReference>
<evidence type="ECO:0000256" key="1">
    <source>
        <dbReference type="ARBA" id="ARBA00011073"/>
    </source>
</evidence>
<accession>A0ABD5WMD4</accession>
<gene>
    <name evidence="8" type="ORF">ACFQJ6_10945</name>
</gene>
<dbReference type="GeneID" id="79302801"/>
<organism evidence="8 9">
    <name type="scientific">Halorussus caseinilyticus</name>
    <dbReference type="NCBI Taxonomy" id="3034025"/>
    <lineage>
        <taxon>Archaea</taxon>
        <taxon>Methanobacteriati</taxon>
        <taxon>Methanobacteriota</taxon>
        <taxon>Stenosarchaea group</taxon>
        <taxon>Halobacteria</taxon>
        <taxon>Halobacteriales</taxon>
        <taxon>Haladaptataceae</taxon>
        <taxon>Halorussus</taxon>
    </lineage>
</organism>
<dbReference type="InterPro" id="IPR022398">
    <property type="entry name" value="Peptidase_S8_His-AS"/>
</dbReference>
<dbReference type="PROSITE" id="PS00137">
    <property type="entry name" value="SUBTILASE_HIS"/>
    <property type="match status" value="1"/>
</dbReference>
<dbReference type="PROSITE" id="PS00136">
    <property type="entry name" value="SUBTILASE_ASP"/>
    <property type="match status" value="1"/>
</dbReference>
<dbReference type="SUPFAM" id="SSF52743">
    <property type="entry name" value="Subtilisin-like"/>
    <property type="match status" value="1"/>
</dbReference>
<evidence type="ECO:0000259" key="7">
    <source>
        <dbReference type="Pfam" id="PF00082"/>
    </source>
</evidence>
<dbReference type="Gene3D" id="3.40.50.200">
    <property type="entry name" value="Peptidase S8/S53 domain"/>
    <property type="match status" value="1"/>
</dbReference>
<dbReference type="EMBL" id="JBHSZH010000005">
    <property type="protein sequence ID" value="MFC7080560.1"/>
    <property type="molecule type" value="Genomic_DNA"/>
</dbReference>
<dbReference type="InterPro" id="IPR050131">
    <property type="entry name" value="Peptidase_S8_subtilisin-like"/>
</dbReference>
<evidence type="ECO:0000313" key="8">
    <source>
        <dbReference type="EMBL" id="MFC7080560.1"/>
    </source>
</evidence>
<feature type="domain" description="Peptidase S8/S53" evidence="7">
    <location>
        <begin position="129"/>
        <end position="431"/>
    </location>
</feature>
<comment type="similarity">
    <text evidence="1 5 6">Belongs to the peptidase S8 family.</text>
</comment>
<dbReference type="GO" id="GO:0004252">
    <property type="term" value="F:serine-type endopeptidase activity"/>
    <property type="evidence" value="ECO:0007669"/>
    <property type="project" value="UniProtKB-UniRule"/>
</dbReference>
<feature type="active site" description="Charge relay system" evidence="5">
    <location>
        <position position="138"/>
    </location>
</feature>
<keyword evidence="2 5" id="KW-0645">Protease</keyword>
<dbReference type="PRINTS" id="PR00723">
    <property type="entry name" value="SUBTILISIN"/>
</dbReference>
<name>A0ABD5WMD4_9EURY</name>
<keyword evidence="4 5" id="KW-0720">Serine protease</keyword>
<feature type="active site" description="Charge relay system" evidence="5">
    <location>
        <position position="384"/>
    </location>
</feature>
<keyword evidence="3 5" id="KW-0378">Hydrolase</keyword>
<dbReference type="PANTHER" id="PTHR43806:SF11">
    <property type="entry name" value="CEREVISIN-RELATED"/>
    <property type="match status" value="1"/>
</dbReference>
<dbReference type="InterPro" id="IPR023827">
    <property type="entry name" value="Peptidase_S8_Asp-AS"/>
</dbReference>
<dbReference type="Pfam" id="PF00082">
    <property type="entry name" value="Peptidase_S8"/>
    <property type="match status" value="1"/>
</dbReference>
<evidence type="ECO:0000256" key="4">
    <source>
        <dbReference type="ARBA" id="ARBA00022825"/>
    </source>
</evidence>
<evidence type="ECO:0000256" key="6">
    <source>
        <dbReference type="RuleBase" id="RU003355"/>
    </source>
</evidence>
<feature type="active site" description="Charge relay system" evidence="5">
    <location>
        <position position="175"/>
    </location>
</feature>
<dbReference type="PROSITE" id="PS00138">
    <property type="entry name" value="SUBTILASE_SER"/>
    <property type="match status" value="1"/>
</dbReference>
<keyword evidence="9" id="KW-1185">Reference proteome</keyword>
<dbReference type="PANTHER" id="PTHR43806">
    <property type="entry name" value="PEPTIDASE S8"/>
    <property type="match status" value="1"/>
</dbReference>
<dbReference type="RefSeq" id="WP_276281591.1">
    <property type="nucleotide sequence ID" value="NZ_CP119809.1"/>
</dbReference>
<dbReference type="Proteomes" id="UP001596407">
    <property type="component" value="Unassembled WGS sequence"/>
</dbReference>
<reference evidence="8 9" key="1">
    <citation type="journal article" date="2019" name="Int. J. Syst. Evol. Microbiol.">
        <title>The Global Catalogue of Microorganisms (GCM) 10K type strain sequencing project: providing services to taxonomists for standard genome sequencing and annotation.</title>
        <authorList>
            <consortium name="The Broad Institute Genomics Platform"/>
            <consortium name="The Broad Institute Genome Sequencing Center for Infectious Disease"/>
            <person name="Wu L."/>
            <person name="Ma J."/>
        </authorList>
    </citation>
    <scope>NUCLEOTIDE SEQUENCE [LARGE SCALE GENOMIC DNA]</scope>
    <source>
        <strain evidence="8 9">DT72</strain>
    </source>
</reference>
<comment type="caution">
    <text evidence="8">The sequence shown here is derived from an EMBL/GenBank/DDBJ whole genome shotgun (WGS) entry which is preliminary data.</text>
</comment>
<evidence type="ECO:0000313" key="9">
    <source>
        <dbReference type="Proteomes" id="UP001596407"/>
    </source>
</evidence>
<dbReference type="InterPro" id="IPR000209">
    <property type="entry name" value="Peptidase_S8/S53_dom"/>
</dbReference>
<evidence type="ECO:0000256" key="5">
    <source>
        <dbReference type="PROSITE-ProRule" id="PRU01240"/>
    </source>
</evidence>
<dbReference type="AlphaFoldDB" id="A0ABD5WMD4"/>
<dbReference type="InterPro" id="IPR015500">
    <property type="entry name" value="Peptidase_S8_subtilisin-rel"/>
</dbReference>
<sequence>MAGYNRRSFLKLSGTALGGIAVGSTVTAAASSERFLVDSKQTSKSDAEAAGLDVAHDLPEIDMLVVEGAESDVQSLGADFAADSRYSLDLPLETEAPITSNESSDEPFYPIQWDKQSQNIPEAHEITRGEGTRVAVIDTGVAAGHPDLQHAVNTDLSRDFTGDGYGAGAPYGGYHGTHVAGIVAADDQNDFGTVGSAPGTEVVDCRVFSPSELASFADIVAAMVYSARVDCDAANLSLGAYPVTRKAQGEFYGKVLNRTTSYVRRQGTVLVIAAGNDAADLQHDGNVVSLPNEASNVVSVSATGPVGFNHGGDGLESPTGTPAKYTNYGTNAIDVAAPGGNYDANFPAGWYYDMVFNTLAEPQFDADGNYLGANYTYSWLAGTSMAAPQVAGAVALVRSQNPGLNANEVRQKLKNTANVPEGFDKKYYGAGVLNPYAALE</sequence>
<dbReference type="InterPro" id="IPR023828">
    <property type="entry name" value="Peptidase_S8_Ser-AS"/>
</dbReference>
<dbReference type="GO" id="GO:0006508">
    <property type="term" value="P:proteolysis"/>
    <property type="evidence" value="ECO:0007669"/>
    <property type="project" value="UniProtKB-KW"/>
</dbReference>
<evidence type="ECO:0000256" key="2">
    <source>
        <dbReference type="ARBA" id="ARBA00022670"/>
    </source>
</evidence>
<dbReference type="PROSITE" id="PS51892">
    <property type="entry name" value="SUBTILASE"/>
    <property type="match status" value="1"/>
</dbReference>
<evidence type="ECO:0000256" key="3">
    <source>
        <dbReference type="ARBA" id="ARBA00022801"/>
    </source>
</evidence>
<protein>
    <submittedName>
        <fullName evidence="8">S8 family serine peptidase</fullName>
    </submittedName>
</protein>
<dbReference type="InterPro" id="IPR036852">
    <property type="entry name" value="Peptidase_S8/S53_dom_sf"/>
</dbReference>
<proteinExistence type="inferred from homology"/>